<accession>A0A850T4S1</accession>
<feature type="coiled-coil region" evidence="6">
    <location>
        <begin position="92"/>
        <end position="167"/>
    </location>
</feature>
<evidence type="ECO:0000313" key="10">
    <source>
        <dbReference type="Proteomes" id="UP000553343"/>
    </source>
</evidence>
<name>A0A850T4S1_9BACT</name>
<organism evidence="9 10">
    <name type="scientific">Desulfobacter latus</name>
    <dbReference type="NCBI Taxonomy" id="2292"/>
    <lineage>
        <taxon>Bacteria</taxon>
        <taxon>Pseudomonadati</taxon>
        <taxon>Thermodesulfobacteriota</taxon>
        <taxon>Desulfobacteria</taxon>
        <taxon>Desulfobacterales</taxon>
        <taxon>Desulfobacteraceae</taxon>
        <taxon>Desulfobacter</taxon>
    </lineage>
</organism>
<dbReference type="Pfam" id="PF08239">
    <property type="entry name" value="SH3_3"/>
    <property type="match status" value="1"/>
</dbReference>
<dbReference type="Proteomes" id="UP000553343">
    <property type="component" value="Unassembled WGS sequence"/>
</dbReference>
<protein>
    <submittedName>
        <fullName evidence="9">TIGR04211 family SH3 domain-containing protein</fullName>
    </submittedName>
</protein>
<reference evidence="9 10" key="1">
    <citation type="submission" date="2020-06" db="EMBL/GenBank/DDBJ databases">
        <title>High-quality draft genome of sulfate reducer Desulfobacter latus type strain AcrS2 isolated from marine sediment.</title>
        <authorList>
            <person name="Hoppe M."/>
            <person name="Larsen C.K."/>
            <person name="Marshall I.P.G."/>
            <person name="Schramm A."/>
            <person name="Marietou A.G."/>
        </authorList>
    </citation>
    <scope>NUCLEOTIDE SEQUENCE [LARGE SCALE GENOMIC DNA]</scope>
    <source>
        <strain evidence="9 10">AcRS2</strain>
    </source>
</reference>
<keyword evidence="3" id="KW-0732">Signal</keyword>
<evidence type="ECO:0000256" key="4">
    <source>
        <dbReference type="ARBA" id="ARBA00022989"/>
    </source>
</evidence>
<evidence type="ECO:0000313" key="9">
    <source>
        <dbReference type="EMBL" id="NWH04272.1"/>
    </source>
</evidence>
<dbReference type="Gene3D" id="2.30.30.40">
    <property type="entry name" value="SH3 Domains"/>
    <property type="match status" value="1"/>
</dbReference>
<dbReference type="SMART" id="SM00287">
    <property type="entry name" value="SH3b"/>
    <property type="match status" value="1"/>
</dbReference>
<gene>
    <name evidence="9" type="ORF">HXW94_04600</name>
</gene>
<proteinExistence type="predicted"/>
<evidence type="ECO:0000256" key="5">
    <source>
        <dbReference type="ARBA" id="ARBA00023136"/>
    </source>
</evidence>
<dbReference type="GO" id="GO:0016020">
    <property type="term" value="C:membrane"/>
    <property type="evidence" value="ECO:0007669"/>
    <property type="project" value="UniProtKB-SubCell"/>
</dbReference>
<keyword evidence="10" id="KW-1185">Reference proteome</keyword>
<evidence type="ECO:0000256" key="7">
    <source>
        <dbReference type="SAM" id="Phobius"/>
    </source>
</evidence>
<feature type="domain" description="SH3b" evidence="8">
    <location>
        <begin position="23"/>
        <end position="86"/>
    </location>
</feature>
<keyword evidence="2 7" id="KW-0812">Transmembrane</keyword>
<dbReference type="NCBIfam" id="TIGR04211">
    <property type="entry name" value="SH3_and_anchor"/>
    <property type="match status" value="1"/>
</dbReference>
<keyword evidence="4 7" id="KW-1133">Transmembrane helix</keyword>
<dbReference type="EMBL" id="JACADJ010000009">
    <property type="protein sequence ID" value="NWH04272.1"/>
    <property type="molecule type" value="Genomic_DNA"/>
</dbReference>
<evidence type="ECO:0000256" key="3">
    <source>
        <dbReference type="ARBA" id="ARBA00022729"/>
    </source>
</evidence>
<evidence type="ECO:0000256" key="2">
    <source>
        <dbReference type="ARBA" id="ARBA00022692"/>
    </source>
</evidence>
<dbReference type="PROSITE" id="PS51781">
    <property type="entry name" value="SH3B"/>
    <property type="match status" value="1"/>
</dbReference>
<comment type="subcellular location">
    <subcellularLocation>
        <location evidence="1">Membrane</location>
        <topology evidence="1">Single-pass membrane protein</topology>
    </subcellularLocation>
</comment>
<dbReference type="AlphaFoldDB" id="A0A850T4S1"/>
<dbReference type="RefSeq" id="WP_178365722.1">
    <property type="nucleotide sequence ID" value="NZ_JACADJ010000009.1"/>
</dbReference>
<keyword evidence="6" id="KW-0175">Coiled coil</keyword>
<sequence>MRATHLILTCFLFFSMTTGIYAKDMYVSGVTRITMRTGPGVSHKIVAMVTSGVKLQILEYRKDWSMVKNADGKTGWVLTRFLTEEVPKALMVERYKKENERLTSKLAAAEETAKTLTVQNQELTEIARKYKQLKDASASYLKLETEHKALLEQSREQEKRIENLEQSNNSEVKLGLLSGAGVFIVGLIFGMSTRKKKRNALLS</sequence>
<feature type="transmembrane region" description="Helical" evidence="7">
    <location>
        <begin position="174"/>
        <end position="193"/>
    </location>
</feature>
<comment type="caution">
    <text evidence="9">The sequence shown here is derived from an EMBL/GenBank/DDBJ whole genome shotgun (WGS) entry which is preliminary data.</text>
</comment>
<evidence type="ECO:0000256" key="6">
    <source>
        <dbReference type="SAM" id="Coils"/>
    </source>
</evidence>
<evidence type="ECO:0000259" key="8">
    <source>
        <dbReference type="PROSITE" id="PS51781"/>
    </source>
</evidence>
<dbReference type="InterPro" id="IPR003646">
    <property type="entry name" value="SH3-like_bac-type"/>
</dbReference>
<evidence type="ECO:0000256" key="1">
    <source>
        <dbReference type="ARBA" id="ARBA00004167"/>
    </source>
</evidence>
<keyword evidence="5 7" id="KW-0472">Membrane</keyword>
<dbReference type="InterPro" id="IPR016476">
    <property type="entry name" value="SH3_dom_pro"/>
</dbReference>